<proteinExistence type="predicted"/>
<name>A0ABQ9HDW2_9NEOP</name>
<protein>
    <submittedName>
        <fullName evidence="1">Uncharacterized protein</fullName>
    </submittedName>
</protein>
<evidence type="ECO:0000313" key="1">
    <source>
        <dbReference type="EMBL" id="KAJ8882507.1"/>
    </source>
</evidence>
<evidence type="ECO:0000313" key="2">
    <source>
        <dbReference type="Proteomes" id="UP001159363"/>
    </source>
</evidence>
<comment type="caution">
    <text evidence="1">The sequence shown here is derived from an EMBL/GenBank/DDBJ whole genome shotgun (WGS) entry which is preliminary data.</text>
</comment>
<accession>A0ABQ9HDW2</accession>
<keyword evidence="2" id="KW-1185">Reference proteome</keyword>
<gene>
    <name evidence="1" type="ORF">PR048_014318</name>
</gene>
<sequence>MDGLIGCQVDTELEGVADWVTWKFKVNVLLRAANPTPAPIEAKRNGDYEKYGLKEVPRHRAPLWKAREIVYIKYETISKYLGRTEALLNTLKSLGIEVNEIMAITKIIYESSRAVSTLRISLGVHACRARKIMDEMSSQLAGRRTAVQGESSNSSIAFQAHIMIAFNNKYACDEWVMDSEVTEHLSHDNHIFINYKYLDFAKHILICDDKVIETMGIGDDIRNPVTVNNLIEWYDRMGRREIEHVKPLFKRSEVEYTLDKTESSCIPSLKEQVHKELDPISEARG</sequence>
<organism evidence="1 2">
    <name type="scientific">Dryococelus australis</name>
    <dbReference type="NCBI Taxonomy" id="614101"/>
    <lineage>
        <taxon>Eukaryota</taxon>
        <taxon>Metazoa</taxon>
        <taxon>Ecdysozoa</taxon>
        <taxon>Arthropoda</taxon>
        <taxon>Hexapoda</taxon>
        <taxon>Insecta</taxon>
        <taxon>Pterygota</taxon>
        <taxon>Neoptera</taxon>
        <taxon>Polyneoptera</taxon>
        <taxon>Phasmatodea</taxon>
        <taxon>Verophasmatodea</taxon>
        <taxon>Anareolatae</taxon>
        <taxon>Phasmatidae</taxon>
        <taxon>Eurycanthinae</taxon>
        <taxon>Dryococelus</taxon>
    </lineage>
</organism>
<dbReference type="EMBL" id="JARBHB010000005">
    <property type="protein sequence ID" value="KAJ8882507.1"/>
    <property type="molecule type" value="Genomic_DNA"/>
</dbReference>
<dbReference type="Proteomes" id="UP001159363">
    <property type="component" value="Chromosome 4"/>
</dbReference>
<reference evidence="1 2" key="1">
    <citation type="submission" date="2023-02" db="EMBL/GenBank/DDBJ databases">
        <title>LHISI_Scaffold_Assembly.</title>
        <authorList>
            <person name="Stuart O.P."/>
            <person name="Cleave R."/>
            <person name="Magrath M.J.L."/>
            <person name="Mikheyev A.S."/>
        </authorList>
    </citation>
    <scope>NUCLEOTIDE SEQUENCE [LARGE SCALE GENOMIC DNA]</scope>
    <source>
        <strain evidence="1">Daus_M_001</strain>
        <tissue evidence="1">Leg muscle</tissue>
    </source>
</reference>